<reference evidence="2 3" key="1">
    <citation type="journal article" date="2011" name="Proc. Natl. Acad. Sci. U.S.A.">
        <title>Evolutionary erosion of yeast sex chromosomes by mating-type switching accidents.</title>
        <authorList>
            <person name="Gordon J.L."/>
            <person name="Armisen D."/>
            <person name="Proux-Wera E."/>
            <person name="Oheigeartaigh S.S."/>
            <person name="Byrne K.P."/>
            <person name="Wolfe K.H."/>
        </authorList>
    </citation>
    <scope>NUCLEOTIDE SEQUENCE [LARGE SCALE GENOMIC DNA]</scope>
    <source>
        <strain evidence="3">ATCC 10662 / CBS 1146 / NBRC 0425 / NCYC 2629 / NRRL Y-866</strain>
    </source>
</reference>
<dbReference type="KEGG" id="tdl:TDEL_0A04680"/>
<dbReference type="EMBL" id="HE616742">
    <property type="protein sequence ID" value="CCE89800.1"/>
    <property type="molecule type" value="Genomic_DNA"/>
</dbReference>
<feature type="region of interest" description="Disordered" evidence="1">
    <location>
        <begin position="1"/>
        <end position="143"/>
    </location>
</feature>
<dbReference type="InParanoid" id="G8ZMF6"/>
<dbReference type="AlphaFoldDB" id="G8ZMF6"/>
<dbReference type="OrthoDB" id="4061949at2759"/>
<evidence type="ECO:0000313" key="3">
    <source>
        <dbReference type="Proteomes" id="UP000005627"/>
    </source>
</evidence>
<protein>
    <submittedName>
        <fullName evidence="2">Uncharacterized protein</fullName>
    </submittedName>
</protein>
<feature type="region of interest" description="Disordered" evidence="1">
    <location>
        <begin position="267"/>
        <end position="304"/>
    </location>
</feature>
<dbReference type="RefSeq" id="XP_003679011.1">
    <property type="nucleotide sequence ID" value="XM_003678963.1"/>
</dbReference>
<organism evidence="2 3">
    <name type="scientific">Torulaspora delbrueckii</name>
    <name type="common">Yeast</name>
    <name type="synonym">Candida colliculosa</name>
    <dbReference type="NCBI Taxonomy" id="4950"/>
    <lineage>
        <taxon>Eukaryota</taxon>
        <taxon>Fungi</taxon>
        <taxon>Dikarya</taxon>
        <taxon>Ascomycota</taxon>
        <taxon>Saccharomycotina</taxon>
        <taxon>Saccharomycetes</taxon>
        <taxon>Saccharomycetales</taxon>
        <taxon>Saccharomycetaceae</taxon>
        <taxon>Torulaspora</taxon>
    </lineage>
</organism>
<keyword evidence="3" id="KW-1185">Reference proteome</keyword>
<dbReference type="HOGENOM" id="CLU_915823_0_0_1"/>
<dbReference type="FunCoup" id="G8ZMF6">
    <property type="interactions" value="63"/>
</dbReference>
<evidence type="ECO:0000256" key="1">
    <source>
        <dbReference type="SAM" id="MobiDB-lite"/>
    </source>
</evidence>
<sequence length="304" mass="33598">MQRKRFRVIPESEKPLQPKTTNVRTALVDTSSKTHSTKKTGSSSNKRKTSAAGEPKKRRKHNPGTVFESEDVRIKLVDQASKSAKSLDGACSTETQLGDPSPHGRLTKIDEEDDSLKLGDFDQPPQSTSTPILCSSPRYEPEQESSPFMVNELGRPSLMFYSPTAHPYYSQHSFRGNSQSQWRCFQEPERCSTHFVGANYHYLPSQPISVAQQPEPYMQMNYPAALVPPGIQGQPEYQVVYPSAIRGYHGMLPPGYPMTPYLRLPNNGLSTSNNSTPSYKSSGGEATYRSSEQGSKKGTGTGSV</sequence>
<feature type="compositionally biased region" description="Low complexity" evidence="1">
    <location>
        <begin position="30"/>
        <end position="44"/>
    </location>
</feature>
<accession>G8ZMF6</accession>
<dbReference type="Proteomes" id="UP000005627">
    <property type="component" value="Chromosome 1"/>
</dbReference>
<evidence type="ECO:0000313" key="2">
    <source>
        <dbReference type="EMBL" id="CCE89800.1"/>
    </source>
</evidence>
<feature type="compositionally biased region" description="Polar residues" evidence="1">
    <location>
        <begin position="124"/>
        <end position="133"/>
    </location>
</feature>
<gene>
    <name evidence="2" type="primary">TDEL0A04680</name>
    <name evidence="2" type="ORF">TDEL_0A04680</name>
</gene>
<name>G8ZMF6_TORDE</name>
<dbReference type="GeneID" id="11502591"/>
<proteinExistence type="predicted"/>
<feature type="compositionally biased region" description="Polar residues" evidence="1">
    <location>
        <begin position="267"/>
        <end position="281"/>
    </location>
</feature>